<dbReference type="Pfam" id="PF00326">
    <property type="entry name" value="Peptidase_S9"/>
    <property type="match status" value="1"/>
</dbReference>
<dbReference type="SUPFAM" id="SSF82171">
    <property type="entry name" value="DPP6 N-terminal domain-like"/>
    <property type="match status" value="1"/>
</dbReference>
<accession>A0A4V5V0U3</accession>
<dbReference type="OrthoDB" id="128799at2"/>
<dbReference type="Gene3D" id="2.120.10.30">
    <property type="entry name" value="TolB, C-terminal domain"/>
    <property type="match status" value="1"/>
</dbReference>
<gene>
    <name evidence="2" type="ORF">FDA94_11380</name>
</gene>
<dbReference type="AlphaFoldDB" id="A0A4V5V0U3"/>
<feature type="domain" description="Peptidase S9 prolyl oligopeptidase catalytic" evidence="1">
    <location>
        <begin position="406"/>
        <end position="603"/>
    </location>
</feature>
<dbReference type="GO" id="GO:0008236">
    <property type="term" value="F:serine-type peptidase activity"/>
    <property type="evidence" value="ECO:0007669"/>
    <property type="project" value="InterPro"/>
</dbReference>
<organism evidence="2 3">
    <name type="scientific">Herbidospora galbida</name>
    <dbReference type="NCBI Taxonomy" id="2575442"/>
    <lineage>
        <taxon>Bacteria</taxon>
        <taxon>Bacillati</taxon>
        <taxon>Actinomycetota</taxon>
        <taxon>Actinomycetes</taxon>
        <taxon>Streptosporangiales</taxon>
        <taxon>Streptosporangiaceae</taxon>
        <taxon>Herbidospora</taxon>
    </lineage>
</organism>
<evidence type="ECO:0000313" key="2">
    <source>
        <dbReference type="EMBL" id="TKK89103.1"/>
    </source>
</evidence>
<dbReference type="InterPro" id="IPR050585">
    <property type="entry name" value="Xaa-Pro_dipeptidyl-ppase/CocE"/>
</dbReference>
<dbReference type="Gene3D" id="3.40.50.1820">
    <property type="entry name" value="alpha/beta hydrolase"/>
    <property type="match status" value="1"/>
</dbReference>
<dbReference type="RefSeq" id="WP_137247019.1">
    <property type="nucleotide sequence ID" value="NZ_SZQA01000008.1"/>
</dbReference>
<dbReference type="InterPro" id="IPR011042">
    <property type="entry name" value="6-blade_b-propeller_TolB-like"/>
</dbReference>
<proteinExistence type="predicted"/>
<dbReference type="GO" id="GO:0006508">
    <property type="term" value="P:proteolysis"/>
    <property type="evidence" value="ECO:0007669"/>
    <property type="project" value="InterPro"/>
</dbReference>
<dbReference type="Proteomes" id="UP000308705">
    <property type="component" value="Unassembled WGS sequence"/>
</dbReference>
<dbReference type="InterPro" id="IPR029058">
    <property type="entry name" value="AB_hydrolase_fold"/>
</dbReference>
<dbReference type="PANTHER" id="PTHR43056">
    <property type="entry name" value="PEPTIDASE S9 PROLYL OLIGOPEPTIDASE"/>
    <property type="match status" value="1"/>
</dbReference>
<dbReference type="PANTHER" id="PTHR43056:SF5">
    <property type="entry name" value="PEPTIDASE S9 PROLYL OLIGOPEPTIDASE CATALYTIC DOMAIN-CONTAINING PROTEIN"/>
    <property type="match status" value="1"/>
</dbReference>
<comment type="caution">
    <text evidence="2">The sequence shown here is derived from an EMBL/GenBank/DDBJ whole genome shotgun (WGS) entry which is preliminary data.</text>
</comment>
<reference evidence="2 3" key="1">
    <citation type="submission" date="2019-04" db="EMBL/GenBank/DDBJ databases">
        <title>Herbidospora sp. NEAU-GS14.nov., a novel actinomycete isolated from soil.</title>
        <authorList>
            <person name="Han L."/>
        </authorList>
    </citation>
    <scope>NUCLEOTIDE SEQUENCE [LARGE SCALE GENOMIC DNA]</scope>
    <source>
        <strain evidence="2 3">NEAU-GS14</strain>
    </source>
</reference>
<dbReference type="SUPFAM" id="SSF53474">
    <property type="entry name" value="alpha/beta-Hydrolases"/>
    <property type="match status" value="1"/>
</dbReference>
<sequence length="603" mass="65563">MLPERTPLPYAARISTADVARSGLNLGFPTVIGDEVWWEEDRPAQNGRRTIVHRAADGRRREILPAPWDARTRVHEYGGRSHLVVPELGVVFAEHSDQRLYLISDGTPRAITDEGDCRYADLSWAGGRIFGVQERHHDDGKVERAVVAVSLDGSISVIASGCDFYASPTVSPDGEHVAYVCWNHPRMPWVGTELRITRIDDGSSWTVKGGQSESVLAPAWKDDRNLYLVSDWSGWWNIYQIGMFGTSPRALYPAEEEFAGPLWQLGGRPYVVLGPDRLGVLHGQGNLRLGVLDVEAGVLTDLDVPYDGFHPELSADGRTLVGVGYGWDVPRSVVRVDTVTGRVEGLRRDIPELPDVAYLPRPSEVMIDHRVPAYLYAPLDATGPSPFVVFAHGGPTGHVTTELSLARAFFTTRGIGVLDVNYGGSTGYGRAYREKLRGQWGVVDVDDVIAAAEWLAFSGHADPERIAIRGGSAGGWTVLAACAASDVFTGGVSIAGVTSLGPLLEATHDFESRYADWLAGPDGRRREPLARVGEIDCPVLLLQGQNDPVVPPSQAETFCAALTARGVPCTYLAFEGEGHGFRRLETKTAALAAELSFYLQIFG</sequence>
<protein>
    <submittedName>
        <fullName evidence="2">S9 family peptidase</fullName>
    </submittedName>
</protein>
<name>A0A4V5V0U3_9ACTN</name>
<evidence type="ECO:0000259" key="1">
    <source>
        <dbReference type="Pfam" id="PF00326"/>
    </source>
</evidence>
<dbReference type="InterPro" id="IPR001375">
    <property type="entry name" value="Peptidase_S9_cat"/>
</dbReference>
<evidence type="ECO:0000313" key="3">
    <source>
        <dbReference type="Proteomes" id="UP000308705"/>
    </source>
</evidence>
<keyword evidence="3" id="KW-1185">Reference proteome</keyword>
<dbReference type="EMBL" id="SZQA01000008">
    <property type="protein sequence ID" value="TKK89103.1"/>
    <property type="molecule type" value="Genomic_DNA"/>
</dbReference>